<reference evidence="5 7" key="1">
    <citation type="submission" date="2020-01" db="EMBL/GenBank/DDBJ databases">
        <authorList>
            <consortium name="DOE Joint Genome Institute"/>
            <person name="Haridas S."/>
            <person name="Albert R."/>
            <person name="Binder M."/>
            <person name="Bloem J."/>
            <person name="Labutti K."/>
            <person name="Salamov A."/>
            <person name="Andreopoulos B."/>
            <person name="Baker S.E."/>
            <person name="Barry K."/>
            <person name="Bills G."/>
            <person name="Bluhm B.H."/>
            <person name="Cannon C."/>
            <person name="Castanera R."/>
            <person name="Culley D.E."/>
            <person name="Daum C."/>
            <person name="Ezra D."/>
            <person name="Gonzalez J.B."/>
            <person name="Henrissat B."/>
            <person name="Kuo A."/>
            <person name="Liang C."/>
            <person name="Lipzen A."/>
            <person name="Lutzoni F."/>
            <person name="Magnuson J."/>
            <person name="Mondo S."/>
            <person name="Nolan M."/>
            <person name="Ohm R."/>
            <person name="Pangilinan J."/>
            <person name="Park H.-J."/>
            <person name="Ramirez L."/>
            <person name="Alfaro M."/>
            <person name="Sun H."/>
            <person name="Tritt A."/>
            <person name="Yoshinaga Y."/>
            <person name="Zwiers L.-H."/>
            <person name="Turgeon B.G."/>
            <person name="Goodwin S.B."/>
            <person name="Spatafora J.W."/>
            <person name="Crous P.W."/>
            <person name="Grigoriev I.V."/>
        </authorList>
    </citation>
    <scope>NUCLEOTIDE SEQUENCE</scope>
    <source>
        <strain evidence="5 7">CBS 781.70</strain>
    </source>
</reference>
<keyword evidence="6" id="KW-1185">Reference proteome</keyword>
<dbReference type="Proteomes" id="UP000504638">
    <property type="component" value="Unplaced"/>
</dbReference>
<dbReference type="GO" id="GO:0016491">
    <property type="term" value="F:oxidoreductase activity"/>
    <property type="evidence" value="ECO:0007669"/>
    <property type="project" value="UniProtKB-KW"/>
</dbReference>
<proteinExistence type="inferred from homology"/>
<dbReference type="PANTHER" id="PTHR47706:SF9">
    <property type="entry name" value="NMRA-LIKE DOMAIN-CONTAINING PROTEIN-RELATED"/>
    <property type="match status" value="1"/>
</dbReference>
<evidence type="ECO:0000256" key="2">
    <source>
        <dbReference type="ARBA" id="ARBA00022857"/>
    </source>
</evidence>
<evidence type="ECO:0000256" key="3">
    <source>
        <dbReference type="ARBA" id="ARBA00023002"/>
    </source>
</evidence>
<dbReference type="InterPro" id="IPR051609">
    <property type="entry name" value="NmrA/Isoflavone_reductase-like"/>
</dbReference>
<dbReference type="Gene3D" id="3.40.50.720">
    <property type="entry name" value="NAD(P)-binding Rossmann-like Domain"/>
    <property type="match status" value="1"/>
</dbReference>
<dbReference type="RefSeq" id="XP_033536802.1">
    <property type="nucleotide sequence ID" value="XM_033676121.1"/>
</dbReference>
<dbReference type="Pfam" id="PF13460">
    <property type="entry name" value="NAD_binding_10"/>
    <property type="match status" value="1"/>
</dbReference>
<reference evidence="7" key="2">
    <citation type="submission" date="2020-04" db="EMBL/GenBank/DDBJ databases">
        <authorList>
            <consortium name="NCBI Genome Project"/>
        </authorList>
    </citation>
    <scope>NUCLEOTIDE SEQUENCE</scope>
    <source>
        <strain evidence="7">CBS 781.70</strain>
    </source>
</reference>
<evidence type="ECO:0000256" key="1">
    <source>
        <dbReference type="ARBA" id="ARBA00005725"/>
    </source>
</evidence>
<keyword evidence="2" id="KW-0521">NADP</keyword>
<dbReference type="PANTHER" id="PTHR47706">
    <property type="entry name" value="NMRA-LIKE FAMILY PROTEIN"/>
    <property type="match status" value="1"/>
</dbReference>
<dbReference type="SUPFAM" id="SSF51735">
    <property type="entry name" value="NAD(P)-binding Rossmann-fold domains"/>
    <property type="match status" value="1"/>
</dbReference>
<evidence type="ECO:0000259" key="4">
    <source>
        <dbReference type="Pfam" id="PF13460"/>
    </source>
</evidence>
<dbReference type="AlphaFoldDB" id="A0A6G1GB92"/>
<comment type="similarity">
    <text evidence="1">Belongs to the NmrA-type oxidoreductase family. Isoflavone reductase subfamily.</text>
</comment>
<dbReference type="EMBL" id="ML975152">
    <property type="protein sequence ID" value="KAF1815171.1"/>
    <property type="molecule type" value="Genomic_DNA"/>
</dbReference>
<sequence>SGNLGSPVVTALVDEGFQVSVTTRKSSSATFPTTVTAYRTDYSSDELRNIVNGHDAIVVTLGFEGFDIQIGLIEIAIAAGVKRFIPGEFGSDRTRPQGRRLKEFDAVLAPKQLVLERLQAAAQEQKLEWTGIATGPFFDWAIDGPFNSFGMDLSNSRATIFGSGNEQVTATNLGTIALAVAKVLQLPEKTKNRMLRIRSVQSSQNEVLAELEVATGTSWTVDRVETEGLVARGFEKLSKGDRFGFLDVLAVELFEDGAGRSVVVSEEDADNALLGIPFDTVKGTVERLVKQRAS</sequence>
<protein>
    <submittedName>
        <fullName evidence="5 7">NAD(P)-binding protein</fullName>
    </submittedName>
</protein>
<evidence type="ECO:0000313" key="6">
    <source>
        <dbReference type="Proteomes" id="UP000504638"/>
    </source>
</evidence>
<keyword evidence="3" id="KW-0560">Oxidoreductase</keyword>
<dbReference type="InterPro" id="IPR045312">
    <property type="entry name" value="PCBER-like"/>
</dbReference>
<feature type="domain" description="NAD(P)-binding" evidence="4">
    <location>
        <begin position="1"/>
        <end position="140"/>
    </location>
</feature>
<dbReference type="GeneID" id="54416691"/>
<dbReference type="OrthoDB" id="9984533at2759"/>
<feature type="non-terminal residue" evidence="5">
    <location>
        <position position="1"/>
    </location>
</feature>
<name>A0A6G1GB92_9PEZI</name>
<organism evidence="5">
    <name type="scientific">Eremomyces bilateralis CBS 781.70</name>
    <dbReference type="NCBI Taxonomy" id="1392243"/>
    <lineage>
        <taxon>Eukaryota</taxon>
        <taxon>Fungi</taxon>
        <taxon>Dikarya</taxon>
        <taxon>Ascomycota</taxon>
        <taxon>Pezizomycotina</taxon>
        <taxon>Dothideomycetes</taxon>
        <taxon>Dothideomycetes incertae sedis</taxon>
        <taxon>Eremomycetales</taxon>
        <taxon>Eremomycetaceae</taxon>
        <taxon>Eremomyces</taxon>
    </lineage>
</organism>
<dbReference type="InterPro" id="IPR016040">
    <property type="entry name" value="NAD(P)-bd_dom"/>
</dbReference>
<evidence type="ECO:0000313" key="7">
    <source>
        <dbReference type="RefSeq" id="XP_033536802.1"/>
    </source>
</evidence>
<dbReference type="InterPro" id="IPR036291">
    <property type="entry name" value="NAD(P)-bd_dom_sf"/>
</dbReference>
<dbReference type="CDD" id="cd05259">
    <property type="entry name" value="PCBER_SDR_a"/>
    <property type="match status" value="1"/>
</dbReference>
<evidence type="ECO:0000313" key="5">
    <source>
        <dbReference type="EMBL" id="KAF1815171.1"/>
    </source>
</evidence>
<gene>
    <name evidence="5 7" type="ORF">P152DRAFT_391898</name>
</gene>
<accession>A0A6G1GB92</accession>
<reference evidence="7" key="3">
    <citation type="submission" date="2025-04" db="UniProtKB">
        <authorList>
            <consortium name="RefSeq"/>
        </authorList>
    </citation>
    <scope>IDENTIFICATION</scope>
    <source>
        <strain evidence="7">CBS 781.70</strain>
    </source>
</reference>